<name>A0A3A3GNL7_PANTH</name>
<keyword evidence="5 7" id="KW-1133">Transmembrane helix</keyword>
<feature type="domain" description="Major facilitator superfamily (MFS) profile" evidence="8">
    <location>
        <begin position="16"/>
        <end position="497"/>
    </location>
</feature>
<organism evidence="9 10">
    <name type="scientific">Paenibacillus thiaminolyticus</name>
    <name type="common">Bacillus thiaminolyticus</name>
    <dbReference type="NCBI Taxonomy" id="49283"/>
    <lineage>
        <taxon>Bacteria</taxon>
        <taxon>Bacillati</taxon>
        <taxon>Bacillota</taxon>
        <taxon>Bacilli</taxon>
        <taxon>Bacillales</taxon>
        <taxon>Paenibacillaceae</taxon>
        <taxon>Paenibacillus</taxon>
    </lineage>
</organism>
<evidence type="ECO:0000256" key="3">
    <source>
        <dbReference type="ARBA" id="ARBA00022475"/>
    </source>
</evidence>
<dbReference type="EMBL" id="QYZD01000001">
    <property type="protein sequence ID" value="RJG26824.1"/>
    <property type="molecule type" value="Genomic_DNA"/>
</dbReference>
<dbReference type="NCBIfam" id="TIGR00711">
    <property type="entry name" value="efflux_EmrB"/>
    <property type="match status" value="1"/>
</dbReference>
<accession>A0A3A3GNL7</accession>
<dbReference type="SUPFAM" id="SSF103473">
    <property type="entry name" value="MFS general substrate transporter"/>
    <property type="match status" value="1"/>
</dbReference>
<feature type="transmembrane region" description="Helical" evidence="7">
    <location>
        <begin position="142"/>
        <end position="161"/>
    </location>
</feature>
<dbReference type="PANTHER" id="PTHR23501">
    <property type="entry name" value="MAJOR FACILITATOR SUPERFAMILY"/>
    <property type="match status" value="1"/>
</dbReference>
<keyword evidence="2" id="KW-0813">Transport</keyword>
<feature type="transmembrane region" description="Helical" evidence="7">
    <location>
        <begin position="269"/>
        <end position="289"/>
    </location>
</feature>
<dbReference type="GO" id="GO:0022857">
    <property type="term" value="F:transmembrane transporter activity"/>
    <property type="evidence" value="ECO:0007669"/>
    <property type="project" value="InterPro"/>
</dbReference>
<keyword evidence="3" id="KW-1003">Cell membrane</keyword>
<feature type="transmembrane region" description="Helical" evidence="7">
    <location>
        <begin position="474"/>
        <end position="492"/>
    </location>
</feature>
<dbReference type="InterPro" id="IPR004638">
    <property type="entry name" value="EmrB-like"/>
</dbReference>
<dbReference type="PRINTS" id="PR01036">
    <property type="entry name" value="TCRTETB"/>
</dbReference>
<dbReference type="RefSeq" id="WP_119790409.1">
    <property type="nucleotide sequence ID" value="NZ_QYZD01000001.1"/>
</dbReference>
<comment type="caution">
    <text evidence="9">The sequence shown here is derived from an EMBL/GenBank/DDBJ whole genome shotgun (WGS) entry which is preliminary data.</text>
</comment>
<dbReference type="Pfam" id="PF07690">
    <property type="entry name" value="MFS_1"/>
    <property type="match status" value="1"/>
</dbReference>
<feature type="transmembrane region" description="Helical" evidence="7">
    <location>
        <begin position="202"/>
        <end position="220"/>
    </location>
</feature>
<protein>
    <submittedName>
        <fullName evidence="9">DHA2 family efflux MFS transporter permease subunit</fullName>
    </submittedName>
</protein>
<keyword evidence="6 7" id="KW-0472">Membrane</keyword>
<evidence type="ECO:0000313" key="10">
    <source>
        <dbReference type="Proteomes" id="UP000266177"/>
    </source>
</evidence>
<dbReference type="FunFam" id="1.20.1720.10:FF:000004">
    <property type="entry name" value="EmrB/QacA family drug resistance transporter"/>
    <property type="match status" value="1"/>
</dbReference>
<feature type="transmembrane region" description="Helical" evidence="7">
    <location>
        <begin position="167"/>
        <end position="190"/>
    </location>
</feature>
<dbReference type="InterPro" id="IPR036259">
    <property type="entry name" value="MFS_trans_sf"/>
</dbReference>
<evidence type="ECO:0000256" key="6">
    <source>
        <dbReference type="ARBA" id="ARBA00023136"/>
    </source>
</evidence>
<evidence type="ECO:0000256" key="5">
    <source>
        <dbReference type="ARBA" id="ARBA00022989"/>
    </source>
</evidence>
<dbReference type="CDD" id="cd17502">
    <property type="entry name" value="MFS_Azr1_MDR_like"/>
    <property type="match status" value="1"/>
</dbReference>
<gene>
    <name evidence="9" type="ORF">DQX05_02025</name>
</gene>
<dbReference type="InterPro" id="IPR020846">
    <property type="entry name" value="MFS_dom"/>
</dbReference>
<dbReference type="Proteomes" id="UP000266177">
    <property type="component" value="Unassembled WGS sequence"/>
</dbReference>
<evidence type="ECO:0000256" key="7">
    <source>
        <dbReference type="SAM" id="Phobius"/>
    </source>
</evidence>
<evidence type="ECO:0000259" key="8">
    <source>
        <dbReference type="PROSITE" id="PS50850"/>
    </source>
</evidence>
<evidence type="ECO:0000256" key="1">
    <source>
        <dbReference type="ARBA" id="ARBA00004651"/>
    </source>
</evidence>
<evidence type="ECO:0000313" key="9">
    <source>
        <dbReference type="EMBL" id="RJG26824.1"/>
    </source>
</evidence>
<feature type="transmembrane region" description="Helical" evidence="7">
    <location>
        <begin position="371"/>
        <end position="390"/>
    </location>
</feature>
<feature type="transmembrane region" description="Helical" evidence="7">
    <location>
        <begin position="106"/>
        <end position="130"/>
    </location>
</feature>
<comment type="subcellular location">
    <subcellularLocation>
        <location evidence="1">Cell membrane</location>
        <topology evidence="1">Multi-pass membrane protein</topology>
    </subcellularLocation>
</comment>
<dbReference type="GO" id="GO:0005886">
    <property type="term" value="C:plasma membrane"/>
    <property type="evidence" value="ECO:0007669"/>
    <property type="project" value="UniProtKB-SubCell"/>
</dbReference>
<keyword evidence="4 7" id="KW-0812">Transmembrane</keyword>
<dbReference type="Gene3D" id="1.20.1720.10">
    <property type="entry name" value="Multidrug resistance protein D"/>
    <property type="match status" value="1"/>
</dbReference>
<feature type="transmembrane region" description="Helical" evidence="7">
    <location>
        <begin position="51"/>
        <end position="69"/>
    </location>
</feature>
<dbReference type="AlphaFoldDB" id="A0A3A3GNL7"/>
<feature type="transmembrane region" description="Helical" evidence="7">
    <location>
        <begin position="81"/>
        <end position="100"/>
    </location>
</feature>
<feature type="transmembrane region" description="Helical" evidence="7">
    <location>
        <begin position="340"/>
        <end position="365"/>
    </location>
</feature>
<dbReference type="PANTHER" id="PTHR23501:SF191">
    <property type="entry name" value="VACUOLAR BASIC AMINO ACID TRANSPORTER 4"/>
    <property type="match status" value="1"/>
</dbReference>
<feature type="transmembrane region" description="Helical" evidence="7">
    <location>
        <begin position="309"/>
        <end position="328"/>
    </location>
</feature>
<proteinExistence type="predicted"/>
<sequence length="500" mass="53602">MGSTATMQAGRERKLVTLALLLSTFLAAIEVTVVSTAMPQIVSDLGGLKLISWVYSAYLLTTAISTPLFGKLADLFGRKKIFIFGSILFVGGSMLCGLSSNMTQMILFRAIQGIGAGAVMPATFTIVADIFTLEERAKIQGLFSSIWGIAGLVGPLVGGFFVDSLSWHWIFFFNVPFGIISVWMIAKLFHEKVEKKDKPIDYAGAATFSIGMTALLFAIITGGQNIAWTSPWMFALLGLAAVFLIWFYRIEKTAQEPMVPFQLFRVRDIAISNLVGFLVSSVLIGINSYMPLWIQGVMGHSATSSGMALTPMSIGWLIGSIIGGRMLIKSGPQLTSSLGMTLIAAGSIWLASITGATSMWVIVALMTVSGLGFGFSITVFTIIVQSSVAWNMRGASTALNTFVRTLGQTIGIAALGTFLNERIASMVRQAGPDIASRISDDDLNKLLNPESASQLAPDVMNSLRTFLETGLENVFLVMSAVAVICLGCTLLMPKGKLNSK</sequence>
<dbReference type="OrthoDB" id="9816041at2"/>
<feature type="transmembrane region" description="Helical" evidence="7">
    <location>
        <begin position="226"/>
        <end position="248"/>
    </location>
</feature>
<dbReference type="PROSITE" id="PS50850">
    <property type="entry name" value="MFS"/>
    <property type="match status" value="1"/>
</dbReference>
<dbReference type="InterPro" id="IPR011701">
    <property type="entry name" value="MFS"/>
</dbReference>
<reference evidence="9 10" key="1">
    <citation type="submission" date="2018-09" db="EMBL/GenBank/DDBJ databases">
        <title>Paenibacillus SK2017-BO5.</title>
        <authorList>
            <person name="Piskunova J.V."/>
            <person name="Dubiley S.A."/>
            <person name="Severinov K.V."/>
        </authorList>
    </citation>
    <scope>NUCLEOTIDE SEQUENCE [LARGE SCALE GENOMIC DNA]</scope>
    <source>
        <strain evidence="9 10">BO5</strain>
    </source>
</reference>
<evidence type="ECO:0000256" key="4">
    <source>
        <dbReference type="ARBA" id="ARBA00022692"/>
    </source>
</evidence>
<dbReference type="Gene3D" id="1.20.1250.20">
    <property type="entry name" value="MFS general substrate transporter like domains"/>
    <property type="match status" value="1"/>
</dbReference>
<evidence type="ECO:0000256" key="2">
    <source>
        <dbReference type="ARBA" id="ARBA00022448"/>
    </source>
</evidence>